<evidence type="ECO:0000313" key="4">
    <source>
        <dbReference type="Proteomes" id="UP000198906"/>
    </source>
</evidence>
<keyword evidence="4" id="KW-1185">Reference proteome</keyword>
<dbReference type="PANTHER" id="PTHR37809:SF1">
    <property type="entry name" value="RIBOSOMAL PROTEIN S12 METHYLTHIOTRANSFERASE ACCESSORY FACTOR YCAO"/>
    <property type="match status" value="1"/>
</dbReference>
<dbReference type="Gene3D" id="3.30.1330.230">
    <property type="match status" value="1"/>
</dbReference>
<feature type="region of interest" description="Disordered" evidence="1">
    <location>
        <begin position="292"/>
        <end position="317"/>
    </location>
</feature>
<dbReference type="GO" id="GO:0016740">
    <property type="term" value="F:transferase activity"/>
    <property type="evidence" value="ECO:0007669"/>
    <property type="project" value="UniProtKB-KW"/>
</dbReference>
<proteinExistence type="predicted"/>
<keyword evidence="3" id="KW-0808">Transferase</keyword>
<gene>
    <name evidence="3" type="ORF">GA0074694_4028</name>
</gene>
<dbReference type="Proteomes" id="UP000198906">
    <property type="component" value="Unassembled WGS sequence"/>
</dbReference>
<evidence type="ECO:0000259" key="2">
    <source>
        <dbReference type="PROSITE" id="PS51664"/>
    </source>
</evidence>
<dbReference type="NCBIfam" id="TIGR00702">
    <property type="entry name" value="YcaO-type kinase domain"/>
    <property type="match status" value="1"/>
</dbReference>
<dbReference type="GO" id="GO:0005840">
    <property type="term" value="C:ribosome"/>
    <property type="evidence" value="ECO:0007669"/>
    <property type="project" value="UniProtKB-KW"/>
</dbReference>
<dbReference type="PANTHER" id="PTHR37809">
    <property type="entry name" value="RIBOSOMAL PROTEIN S12 METHYLTHIOTRANSFERASE ACCESSORY FACTOR YCAO"/>
    <property type="match status" value="1"/>
</dbReference>
<protein>
    <submittedName>
        <fullName evidence="3">Ribosomal protein S12 methylthiotransferase accessory factor</fullName>
    </submittedName>
</protein>
<dbReference type="AlphaFoldDB" id="A0A1C6S662"/>
<dbReference type="STRING" id="47866.GA0074694_4028"/>
<feature type="domain" description="YcaO" evidence="2">
    <location>
        <begin position="70"/>
        <end position="382"/>
    </location>
</feature>
<evidence type="ECO:0000313" key="3">
    <source>
        <dbReference type="EMBL" id="SCL24765.1"/>
    </source>
</evidence>
<reference evidence="4" key="1">
    <citation type="submission" date="2016-06" db="EMBL/GenBank/DDBJ databases">
        <authorList>
            <person name="Varghese N."/>
        </authorList>
    </citation>
    <scope>NUCLEOTIDE SEQUENCE [LARGE SCALE GENOMIC DNA]</scope>
    <source>
        <strain evidence="4">DSM 46123</strain>
    </source>
</reference>
<dbReference type="Pfam" id="PF02624">
    <property type="entry name" value="YcaO"/>
    <property type="match status" value="1"/>
</dbReference>
<accession>A0A1C6S662</accession>
<sequence>MLVPAARTKKVIVEGTHRTRAPEETWEWIKPVLPRVGITRIADVTWLDTIGISVYQAIRPNSWSLSVSQGKGVTPLLARISAVMEGIEVWHAERPALPSTEATVGEMRPGLGYDPEELTLAERHFLHDDCRVTWLPAQSVDTGTPTHVPAQLLVLDGRVSRTWEPPLFYPSSNGLASGNTLDEALLHGMYEVIERDAIVRAAFGGDGSRPQKLDLSTVDAPSVRTTLELFGVAGVNVSVRRLPSQVAVPTFDAIIWDDALPVSFRGIGSHLDAAVALSRALTEAAQSRTTAIAGSRDDLGKKPYRSTGTPPAARPSYESDRLDFTAVESVRISDTAEEVRELTSRILNSTGAPPVYVNLTRDDMGVPVVLAVCPGMRYKALH</sequence>
<dbReference type="EMBL" id="FMHU01000002">
    <property type="protein sequence ID" value="SCL24765.1"/>
    <property type="molecule type" value="Genomic_DNA"/>
</dbReference>
<name>A0A1C6S662_9ACTN</name>
<evidence type="ECO:0000256" key="1">
    <source>
        <dbReference type="SAM" id="MobiDB-lite"/>
    </source>
</evidence>
<dbReference type="PROSITE" id="PS51664">
    <property type="entry name" value="YCAO"/>
    <property type="match status" value="1"/>
</dbReference>
<dbReference type="RefSeq" id="WP_091460541.1">
    <property type="nucleotide sequence ID" value="NZ_FMHU01000002.1"/>
</dbReference>
<dbReference type="InterPro" id="IPR003776">
    <property type="entry name" value="YcaO-like_dom"/>
</dbReference>
<keyword evidence="3" id="KW-0687">Ribonucleoprotein</keyword>
<keyword evidence="3" id="KW-0689">Ribosomal protein</keyword>
<organism evidence="3 4">
    <name type="scientific">Micromonospora inyonensis</name>
    <dbReference type="NCBI Taxonomy" id="47866"/>
    <lineage>
        <taxon>Bacteria</taxon>
        <taxon>Bacillati</taxon>
        <taxon>Actinomycetota</taxon>
        <taxon>Actinomycetes</taxon>
        <taxon>Micromonosporales</taxon>
        <taxon>Micromonosporaceae</taxon>
        <taxon>Micromonospora</taxon>
    </lineage>
</organism>